<evidence type="ECO:0000313" key="2">
    <source>
        <dbReference type="Proteomes" id="UP001162992"/>
    </source>
</evidence>
<proteinExistence type="predicted"/>
<organism evidence="1 2">
    <name type="scientific">Diphasiastrum complanatum</name>
    <name type="common">Issler's clubmoss</name>
    <name type="synonym">Lycopodium complanatum</name>
    <dbReference type="NCBI Taxonomy" id="34168"/>
    <lineage>
        <taxon>Eukaryota</taxon>
        <taxon>Viridiplantae</taxon>
        <taxon>Streptophyta</taxon>
        <taxon>Embryophyta</taxon>
        <taxon>Tracheophyta</taxon>
        <taxon>Lycopodiopsida</taxon>
        <taxon>Lycopodiales</taxon>
        <taxon>Lycopodiaceae</taxon>
        <taxon>Lycopodioideae</taxon>
        <taxon>Diphasiastrum</taxon>
    </lineage>
</organism>
<gene>
    <name evidence="1" type="ORF">O6H91_03G055900</name>
</gene>
<name>A0ACC2E6J6_DIPCM</name>
<reference evidence="2" key="1">
    <citation type="journal article" date="2024" name="Proc. Natl. Acad. Sci. U.S.A.">
        <title>Extraordinary preservation of gene collinearity over three hundred million years revealed in homosporous lycophytes.</title>
        <authorList>
            <person name="Li C."/>
            <person name="Wickell D."/>
            <person name="Kuo L.Y."/>
            <person name="Chen X."/>
            <person name="Nie B."/>
            <person name="Liao X."/>
            <person name="Peng D."/>
            <person name="Ji J."/>
            <person name="Jenkins J."/>
            <person name="Williams M."/>
            <person name="Shu S."/>
            <person name="Plott C."/>
            <person name="Barry K."/>
            <person name="Rajasekar S."/>
            <person name="Grimwood J."/>
            <person name="Han X."/>
            <person name="Sun S."/>
            <person name="Hou Z."/>
            <person name="He W."/>
            <person name="Dai G."/>
            <person name="Sun C."/>
            <person name="Schmutz J."/>
            <person name="Leebens-Mack J.H."/>
            <person name="Li F.W."/>
            <person name="Wang L."/>
        </authorList>
    </citation>
    <scope>NUCLEOTIDE SEQUENCE [LARGE SCALE GENOMIC DNA]</scope>
    <source>
        <strain evidence="2">cv. PW_Plant_1</strain>
    </source>
</reference>
<evidence type="ECO:0000313" key="1">
    <source>
        <dbReference type="EMBL" id="KAJ7562128.1"/>
    </source>
</evidence>
<keyword evidence="2" id="KW-1185">Reference proteome</keyword>
<protein>
    <submittedName>
        <fullName evidence="1">Uncharacterized protein</fullName>
    </submittedName>
</protein>
<comment type="caution">
    <text evidence="1">The sequence shown here is derived from an EMBL/GenBank/DDBJ whole genome shotgun (WGS) entry which is preliminary data.</text>
</comment>
<sequence>MAHTLSSQQDHSQGKGYSLLYDRSPNPLSAHNSTVPTPNCSSMSCFSSSGELEFAEHVKEALSAYSSCSSSFHSVGSLSGWQLSNLNSDIHFVSPSKNAENPTALVDLAVAQLQFSHGASHVQCSSSDFTCNKLDNGGWQPFLDPSISYVSTIPSVLSASSGLALLSTESAGNAVMVEGAMLRELLGRLENTNCSSSVSAVGATTGPAKHLGSPMATGGGRWHQVDASSTLSLAVDSSDGGLSQHGTGLATSHCLAEFSSDPGVATCAARFSSFPNITQLCQSLSSSATGNMNPIPEASHFPDKSRTKNVSMTFCCPTLQSSPTLCCNMNARNNLPPDENIIKAESLHDIVQKGPTAAENDDDTMRYRSTGFLSEVAMDETKSLRNGSSPTNSSGSGQCTAMQGLMTDKGLIDTQEKKRQNSTLEVKAKEVSCLSESSKKKMDEAKFKRQRTLEGSSLKEEPKSKVEKSSSENSGNLSPRSVKENHKPREPPKQDYIHVRARRGQATDSHSLAERVRREKISERMKFLQELVPGCSKVTGKALMLDEIINYVQSLQRQVEVLSMKLAAVNPRLDLNIESLLTKEQMLSSFFPTPMSSSNPDNAADDLQLHPTQQNAIQLGLSRGLDLRSSDYTVETALQRSMVFPISVDTYANFGSQTSGIWDGELQSIVQMSFGSGSLPSGRMKVEL</sequence>
<dbReference type="Proteomes" id="UP001162992">
    <property type="component" value="Chromosome 3"/>
</dbReference>
<dbReference type="EMBL" id="CM055094">
    <property type="protein sequence ID" value="KAJ7562128.1"/>
    <property type="molecule type" value="Genomic_DNA"/>
</dbReference>
<accession>A0ACC2E6J6</accession>